<feature type="non-terminal residue" evidence="1">
    <location>
        <position position="77"/>
    </location>
</feature>
<protein>
    <submittedName>
        <fullName evidence="1">Uncharacterized protein</fullName>
    </submittedName>
</protein>
<sequence length="77" mass="8751">MWIVTPDMSSGERDVTVIHIDSILRAAHLLPVYGSQYPLIPPDFNHALSLDVFNAYYVNKYIDHHANEIAFLSPKIV</sequence>
<proteinExistence type="predicted"/>
<reference evidence="1" key="1">
    <citation type="submission" date="2022-06" db="EMBL/GenBank/DDBJ databases">
        <title>Genome Sequence of Candolleomyces eurysporus.</title>
        <authorList>
            <person name="Buettner E."/>
        </authorList>
    </citation>
    <scope>NUCLEOTIDE SEQUENCE</scope>
    <source>
        <strain evidence="1">VTCC 930004</strain>
    </source>
</reference>
<dbReference type="EMBL" id="JANBPK010000993">
    <property type="protein sequence ID" value="KAJ2927427.1"/>
    <property type="molecule type" value="Genomic_DNA"/>
</dbReference>
<evidence type="ECO:0000313" key="1">
    <source>
        <dbReference type="EMBL" id="KAJ2927427.1"/>
    </source>
</evidence>
<dbReference type="AlphaFoldDB" id="A0A9W8MF12"/>
<dbReference type="Proteomes" id="UP001140091">
    <property type="component" value="Unassembled WGS sequence"/>
</dbReference>
<accession>A0A9W8MF12</accession>
<name>A0A9W8MF12_9AGAR</name>
<dbReference type="OrthoDB" id="3187773at2759"/>
<gene>
    <name evidence="1" type="ORF">H1R20_g9669</name>
</gene>
<evidence type="ECO:0000313" key="2">
    <source>
        <dbReference type="Proteomes" id="UP001140091"/>
    </source>
</evidence>
<comment type="caution">
    <text evidence="1">The sequence shown here is derived from an EMBL/GenBank/DDBJ whole genome shotgun (WGS) entry which is preliminary data.</text>
</comment>
<organism evidence="1 2">
    <name type="scientific">Candolleomyces eurysporus</name>
    <dbReference type="NCBI Taxonomy" id="2828524"/>
    <lineage>
        <taxon>Eukaryota</taxon>
        <taxon>Fungi</taxon>
        <taxon>Dikarya</taxon>
        <taxon>Basidiomycota</taxon>
        <taxon>Agaricomycotina</taxon>
        <taxon>Agaricomycetes</taxon>
        <taxon>Agaricomycetidae</taxon>
        <taxon>Agaricales</taxon>
        <taxon>Agaricineae</taxon>
        <taxon>Psathyrellaceae</taxon>
        <taxon>Candolleomyces</taxon>
    </lineage>
</organism>
<keyword evidence="2" id="KW-1185">Reference proteome</keyword>